<sequence length="353" mass="38662">MASPCFFRVESPYQPMGDGFSDGGGWFLAGEDEIAVSPYDETFPKRELFEDVNLSNIPLSMLNGDANIDPAELSATDRFGGGFLGQGDESPVQPLFETQASTAAFMPKQEQFQPTPPGNTQIVVQNPRELPRNQDGGSGKRPKDKLKMPKPDPSLVTDRLTPPATTTTTAGPGKKGQNSSHMRFSPRKRKSPGSATTPSSRSSTSPQPHPPPRKTTHNMIEKRYRTNLNDKIAALRDAVPSLRIMAHRVERDGGGEMDEADAMAAAEAESMGGLPPAHKLNKATVLSKATEYIGHLERSNGVLVRENHHLRSRVAGLEMMLMMYRQEQQQQQQQQQRVDGGGNFEPEAAFGRL</sequence>
<dbReference type="EMBL" id="CABFNO020001523">
    <property type="protein sequence ID" value="CAG9993670.1"/>
    <property type="molecule type" value="Genomic_DNA"/>
</dbReference>
<dbReference type="PANTHER" id="PTHR47336">
    <property type="entry name" value="TRANSCRIPTION FACTOR HMS1-RELATED"/>
    <property type="match status" value="1"/>
</dbReference>
<evidence type="ECO:0000313" key="4">
    <source>
        <dbReference type="Proteomes" id="UP000754883"/>
    </source>
</evidence>
<organism evidence="3 4">
    <name type="scientific">Clonostachys byssicola</name>
    <dbReference type="NCBI Taxonomy" id="160290"/>
    <lineage>
        <taxon>Eukaryota</taxon>
        <taxon>Fungi</taxon>
        <taxon>Dikarya</taxon>
        <taxon>Ascomycota</taxon>
        <taxon>Pezizomycotina</taxon>
        <taxon>Sordariomycetes</taxon>
        <taxon>Hypocreomycetidae</taxon>
        <taxon>Hypocreales</taxon>
        <taxon>Bionectriaceae</taxon>
        <taxon>Clonostachys</taxon>
    </lineage>
</organism>
<dbReference type="PANTHER" id="PTHR47336:SF2">
    <property type="entry name" value="TRANSCRIPTION FACTOR HMS1-RELATED"/>
    <property type="match status" value="1"/>
</dbReference>
<dbReference type="AlphaFoldDB" id="A0A9N9UK65"/>
<dbReference type="CDD" id="cd11399">
    <property type="entry name" value="bHLHzip_scHMS1_like"/>
    <property type="match status" value="1"/>
</dbReference>
<reference evidence="3 4" key="2">
    <citation type="submission" date="2021-10" db="EMBL/GenBank/DDBJ databases">
        <authorList>
            <person name="Piombo E."/>
        </authorList>
    </citation>
    <scope>NUCLEOTIDE SEQUENCE [LARGE SCALE GENOMIC DNA]</scope>
</reference>
<feature type="compositionally biased region" description="Low complexity" evidence="1">
    <location>
        <begin position="161"/>
        <end position="176"/>
    </location>
</feature>
<protein>
    <recommendedName>
        <fullName evidence="2">BHLH domain-containing protein</fullName>
    </recommendedName>
</protein>
<dbReference type="Proteomes" id="UP000754883">
    <property type="component" value="Unassembled WGS sequence"/>
</dbReference>
<dbReference type="GO" id="GO:0046983">
    <property type="term" value="F:protein dimerization activity"/>
    <property type="evidence" value="ECO:0007669"/>
    <property type="project" value="InterPro"/>
</dbReference>
<name>A0A9N9UK65_9HYPO</name>
<proteinExistence type="predicted"/>
<evidence type="ECO:0000256" key="1">
    <source>
        <dbReference type="SAM" id="MobiDB-lite"/>
    </source>
</evidence>
<dbReference type="SMART" id="SM00353">
    <property type="entry name" value="HLH"/>
    <property type="match status" value="1"/>
</dbReference>
<feature type="region of interest" description="Disordered" evidence="1">
    <location>
        <begin position="326"/>
        <end position="353"/>
    </location>
</feature>
<reference evidence="4" key="1">
    <citation type="submission" date="2019-06" db="EMBL/GenBank/DDBJ databases">
        <authorList>
            <person name="Broberg M."/>
        </authorList>
    </citation>
    <scope>NUCLEOTIDE SEQUENCE [LARGE SCALE GENOMIC DNA]</scope>
</reference>
<comment type="caution">
    <text evidence="3">The sequence shown here is derived from an EMBL/GenBank/DDBJ whole genome shotgun (WGS) entry which is preliminary data.</text>
</comment>
<dbReference type="PROSITE" id="PS50888">
    <property type="entry name" value="BHLH"/>
    <property type="match status" value="1"/>
</dbReference>
<dbReference type="InterPro" id="IPR052099">
    <property type="entry name" value="Regulatory_TF_Diverse"/>
</dbReference>
<dbReference type="SUPFAM" id="SSF47459">
    <property type="entry name" value="HLH, helix-loop-helix DNA-binding domain"/>
    <property type="match status" value="1"/>
</dbReference>
<accession>A0A9N9UK65</accession>
<dbReference type="Gene3D" id="4.10.280.10">
    <property type="entry name" value="Helix-loop-helix DNA-binding domain"/>
    <property type="match status" value="1"/>
</dbReference>
<feature type="compositionally biased region" description="Low complexity" evidence="1">
    <location>
        <begin position="192"/>
        <end position="206"/>
    </location>
</feature>
<feature type="compositionally biased region" description="Polar residues" evidence="1">
    <location>
        <begin position="110"/>
        <end position="124"/>
    </location>
</feature>
<dbReference type="InterPro" id="IPR011598">
    <property type="entry name" value="bHLH_dom"/>
</dbReference>
<keyword evidence="4" id="KW-1185">Reference proteome</keyword>
<feature type="compositionally biased region" description="Low complexity" evidence="1">
    <location>
        <begin position="326"/>
        <end position="336"/>
    </location>
</feature>
<dbReference type="InterPro" id="IPR036638">
    <property type="entry name" value="HLH_DNA-bd_sf"/>
</dbReference>
<feature type="domain" description="BHLH" evidence="2">
    <location>
        <begin position="212"/>
        <end position="296"/>
    </location>
</feature>
<gene>
    <name evidence="3" type="ORF">CBYS24578_00004359</name>
</gene>
<dbReference type="OrthoDB" id="2133190at2759"/>
<feature type="region of interest" description="Disordered" evidence="1">
    <location>
        <begin position="109"/>
        <end position="219"/>
    </location>
</feature>
<evidence type="ECO:0000313" key="3">
    <source>
        <dbReference type="EMBL" id="CAG9993670.1"/>
    </source>
</evidence>
<dbReference type="Pfam" id="PF00010">
    <property type="entry name" value="HLH"/>
    <property type="match status" value="1"/>
</dbReference>
<evidence type="ECO:0000259" key="2">
    <source>
        <dbReference type="PROSITE" id="PS50888"/>
    </source>
</evidence>